<dbReference type="EMBL" id="JAYJJR010000016">
    <property type="protein sequence ID" value="MEB3023412.1"/>
    <property type="molecule type" value="Genomic_DNA"/>
</dbReference>
<evidence type="ECO:0000313" key="1">
    <source>
        <dbReference type="EMBL" id="MEB3023412.1"/>
    </source>
</evidence>
<accession>A0ABU5XNS0</accession>
<comment type="caution">
    <text evidence="1">The sequence shown here is derived from an EMBL/GenBank/DDBJ whole genome shotgun (WGS) entry which is preliminary data.</text>
</comment>
<name>A0ABU5XNS0_9MYCO</name>
<dbReference type="Proteomes" id="UP001299596">
    <property type="component" value="Unassembled WGS sequence"/>
</dbReference>
<organism evidence="1 2">
    <name type="scientific">[Mycobacterium] crassicus</name>
    <dbReference type="NCBI Taxonomy" id="2872309"/>
    <lineage>
        <taxon>Bacteria</taxon>
        <taxon>Bacillati</taxon>
        <taxon>Actinomycetota</taxon>
        <taxon>Actinomycetes</taxon>
        <taxon>Mycobacteriales</taxon>
        <taxon>Mycobacteriaceae</taxon>
        <taxon>Mycolicibacter</taxon>
    </lineage>
</organism>
<protein>
    <submittedName>
        <fullName evidence="1">Uncharacterized protein</fullName>
    </submittedName>
</protein>
<reference evidence="1 2" key="1">
    <citation type="submission" date="2023-12" db="EMBL/GenBank/DDBJ databases">
        <title>Description of new species of Mycobacterium terrae complex isolated from sewage at the Sao Paulo Zoological Park Foundation in Brazil.</title>
        <authorList>
            <person name="Romagnoli C.L."/>
            <person name="Conceicao E.C."/>
            <person name="Machado E."/>
            <person name="Barreto L.B.P.F."/>
            <person name="Sharma A."/>
            <person name="Silva N.M."/>
            <person name="Marques L.E."/>
            <person name="Juliana M.A."/>
            <person name="Lourenco M.C.S."/>
            <person name="Digiampietri L.A."/>
            <person name="Suffys P.N."/>
            <person name="Viana-Niero C."/>
        </authorList>
    </citation>
    <scope>NUCLEOTIDE SEQUENCE [LARGE SCALE GENOMIC DNA]</scope>
    <source>
        <strain evidence="1 2">MYC098</strain>
    </source>
</reference>
<sequence length="88" mass="9022">MGEIPEGAVALAMSLSDAPRDMVVAGFRLGVEHAAKIIEVCTDQQTDAAMHEATPKQCFEVAAMLVRNKGGEAAEALAAGGDLPVSSP</sequence>
<evidence type="ECO:0000313" key="2">
    <source>
        <dbReference type="Proteomes" id="UP001299596"/>
    </source>
</evidence>
<gene>
    <name evidence="1" type="ORF">K6T79_20520</name>
</gene>
<proteinExistence type="predicted"/>
<dbReference type="RefSeq" id="WP_329780411.1">
    <property type="nucleotide sequence ID" value="NZ_JAYJJR010000016.1"/>
</dbReference>
<keyword evidence="2" id="KW-1185">Reference proteome</keyword>